<evidence type="ECO:0000256" key="2">
    <source>
        <dbReference type="ARBA" id="ARBA00022630"/>
    </source>
</evidence>
<dbReference type="GO" id="GO:0004733">
    <property type="term" value="F:pyridoxamine phosphate oxidase activity"/>
    <property type="evidence" value="ECO:0007669"/>
    <property type="project" value="UniProtKB-EC"/>
</dbReference>
<feature type="binding site" evidence="5">
    <location>
        <begin position="60"/>
        <end position="65"/>
    </location>
    <ligand>
        <name>FMN</name>
        <dbReference type="ChEBI" id="CHEBI:58210"/>
    </ligand>
</feature>
<dbReference type="NCBIfam" id="NF004231">
    <property type="entry name" value="PRK05679.1"/>
    <property type="match status" value="1"/>
</dbReference>
<keyword evidence="3 5" id="KW-0288">FMN</keyword>
<feature type="binding site" evidence="5">
    <location>
        <begin position="139"/>
        <end position="140"/>
    </location>
    <ligand>
        <name>FMN</name>
        <dbReference type="ChEBI" id="CHEBI:58210"/>
    </ligand>
</feature>
<comment type="catalytic activity">
    <reaction evidence="5">
        <text>pyridoxine 5'-phosphate + O2 = pyridoxal 5'-phosphate + H2O2</text>
        <dbReference type="Rhea" id="RHEA:15149"/>
        <dbReference type="ChEBI" id="CHEBI:15379"/>
        <dbReference type="ChEBI" id="CHEBI:16240"/>
        <dbReference type="ChEBI" id="CHEBI:58589"/>
        <dbReference type="ChEBI" id="CHEBI:597326"/>
        <dbReference type="EC" id="1.4.3.5"/>
    </reaction>
</comment>
<dbReference type="PIRSF" id="PIRSF000190">
    <property type="entry name" value="Pyd_amn-ph_oxd"/>
    <property type="match status" value="1"/>
</dbReference>
<reference evidence="9" key="1">
    <citation type="journal article" date="2019" name="Int. J. Syst. Evol. Microbiol.">
        <title>The Global Catalogue of Microorganisms (GCM) 10K type strain sequencing project: providing services to taxonomists for standard genome sequencing and annotation.</title>
        <authorList>
            <consortium name="The Broad Institute Genomics Platform"/>
            <consortium name="The Broad Institute Genome Sequencing Center for Infectious Disease"/>
            <person name="Wu L."/>
            <person name="Ma J."/>
        </authorList>
    </citation>
    <scope>NUCLEOTIDE SEQUENCE [LARGE SCALE GENOMIC DNA]</scope>
    <source>
        <strain evidence="9">CCUG 63419</strain>
    </source>
</reference>
<proteinExistence type="inferred from homology"/>
<dbReference type="InterPro" id="IPR012349">
    <property type="entry name" value="Split_barrel_FMN-bd"/>
</dbReference>
<evidence type="ECO:0000313" key="8">
    <source>
        <dbReference type="EMBL" id="MFD0950161.1"/>
    </source>
</evidence>
<evidence type="ECO:0000256" key="4">
    <source>
        <dbReference type="ARBA" id="ARBA00023002"/>
    </source>
</evidence>
<evidence type="ECO:0000256" key="1">
    <source>
        <dbReference type="ARBA" id="ARBA00007301"/>
    </source>
</evidence>
<evidence type="ECO:0000259" key="7">
    <source>
        <dbReference type="Pfam" id="PF10590"/>
    </source>
</evidence>
<feature type="domain" description="Pyridoxamine 5'-phosphate oxidase N-terminal" evidence="6">
    <location>
        <begin position="32"/>
        <end position="145"/>
    </location>
</feature>
<evidence type="ECO:0000256" key="3">
    <source>
        <dbReference type="ARBA" id="ARBA00022643"/>
    </source>
</evidence>
<feature type="binding site" evidence="5">
    <location>
        <position position="82"/>
    </location>
    <ligand>
        <name>FMN</name>
        <dbReference type="ChEBI" id="CHEBI:58210"/>
    </ligand>
</feature>
<comment type="similarity">
    <text evidence="1 5">Belongs to the pyridoxamine 5'-phosphate oxidase family.</text>
</comment>
<dbReference type="PROSITE" id="PS01064">
    <property type="entry name" value="PYRIDOX_OXIDASE"/>
    <property type="match status" value="1"/>
</dbReference>
<name>A0ABW3HFV0_9GAMM</name>
<comment type="catalytic activity">
    <reaction evidence="5">
        <text>pyridoxamine 5'-phosphate + O2 + H2O = pyridoxal 5'-phosphate + H2O2 + NH4(+)</text>
        <dbReference type="Rhea" id="RHEA:15817"/>
        <dbReference type="ChEBI" id="CHEBI:15377"/>
        <dbReference type="ChEBI" id="CHEBI:15379"/>
        <dbReference type="ChEBI" id="CHEBI:16240"/>
        <dbReference type="ChEBI" id="CHEBI:28938"/>
        <dbReference type="ChEBI" id="CHEBI:58451"/>
        <dbReference type="ChEBI" id="CHEBI:597326"/>
        <dbReference type="EC" id="1.4.3.5"/>
    </reaction>
</comment>
<dbReference type="HAMAP" id="MF_01629">
    <property type="entry name" value="PdxH"/>
    <property type="match status" value="1"/>
</dbReference>
<keyword evidence="5" id="KW-0664">Pyridoxine biosynthesis</keyword>
<comment type="cofactor">
    <cofactor evidence="5">
        <name>FMN</name>
        <dbReference type="ChEBI" id="CHEBI:58210"/>
    </cofactor>
    <text evidence="5">Binds 1 FMN per subunit.</text>
</comment>
<dbReference type="InterPro" id="IPR000659">
    <property type="entry name" value="Pyridox_Oxase"/>
</dbReference>
<feature type="binding site" evidence="5">
    <location>
        <position position="122"/>
    </location>
    <ligand>
        <name>substrate</name>
    </ligand>
</feature>
<comment type="function">
    <text evidence="5">Catalyzes the oxidation of either pyridoxine 5'-phosphate (PNP) or pyridoxamine 5'-phosphate (PMP) into pyridoxal 5'-phosphate (PLP).</text>
</comment>
<comment type="subunit">
    <text evidence="5">Homodimer.</text>
</comment>
<feature type="binding site" evidence="5">
    <location>
        <position position="65"/>
    </location>
    <ligand>
        <name>substrate</name>
    </ligand>
</feature>
<feature type="binding site" evidence="5">
    <location>
        <position position="183"/>
    </location>
    <ligand>
        <name>FMN</name>
        <dbReference type="ChEBI" id="CHEBI:58210"/>
    </ligand>
</feature>
<feature type="binding site" evidence="5">
    <location>
        <begin position="75"/>
        <end position="76"/>
    </location>
    <ligand>
        <name>FMN</name>
        <dbReference type="ChEBI" id="CHEBI:58210"/>
    </ligand>
</feature>
<dbReference type="Proteomes" id="UP001597044">
    <property type="component" value="Unassembled WGS sequence"/>
</dbReference>
<dbReference type="PANTHER" id="PTHR10851:SF0">
    <property type="entry name" value="PYRIDOXINE-5'-PHOSPHATE OXIDASE"/>
    <property type="match status" value="1"/>
</dbReference>
<keyword evidence="4 5" id="KW-0560">Oxidoreductase</keyword>
<comment type="pathway">
    <text evidence="5">Cofactor metabolism; pyridoxal 5'-phosphate salvage; pyridoxal 5'-phosphate from pyridoxine 5'-phosphate: step 1/1.</text>
</comment>
<dbReference type="InterPro" id="IPR019740">
    <property type="entry name" value="Pyridox_Oxase_CS"/>
</dbReference>
<evidence type="ECO:0000256" key="5">
    <source>
        <dbReference type="HAMAP-Rule" id="MF_01629"/>
    </source>
</evidence>
<evidence type="ECO:0000313" key="9">
    <source>
        <dbReference type="Proteomes" id="UP001597044"/>
    </source>
</evidence>
<dbReference type="EC" id="1.4.3.5" evidence="5"/>
<keyword evidence="9" id="KW-1185">Reference proteome</keyword>
<feature type="binding site" evidence="5">
    <location>
        <position position="81"/>
    </location>
    <ligand>
        <name>FMN</name>
        <dbReference type="ChEBI" id="CHEBI:58210"/>
    </ligand>
</feature>
<dbReference type="RefSeq" id="WP_379070620.1">
    <property type="nucleotide sequence ID" value="NZ_JBHTIT010000001.1"/>
</dbReference>
<dbReference type="InterPro" id="IPR019576">
    <property type="entry name" value="Pyridoxamine_oxidase_dimer_C"/>
</dbReference>
<comment type="pathway">
    <text evidence="5">Cofactor metabolism; pyridoxal 5'-phosphate salvage; pyridoxal 5'-phosphate from pyridoxamine 5'-phosphate: step 1/1.</text>
</comment>
<dbReference type="Gene3D" id="2.30.110.10">
    <property type="entry name" value="Electron Transport, Fmn-binding Protein, Chain A"/>
    <property type="match status" value="1"/>
</dbReference>
<feature type="domain" description="Pyridoxine 5'-phosphate oxidase dimerisation C-terminal" evidence="7">
    <location>
        <begin position="170"/>
        <end position="211"/>
    </location>
</feature>
<dbReference type="Pfam" id="PF01243">
    <property type="entry name" value="PNPOx_N"/>
    <property type="match status" value="1"/>
</dbReference>
<keyword evidence="2 5" id="KW-0285">Flavoprotein</keyword>
<feature type="binding site" evidence="5">
    <location>
        <position position="126"/>
    </location>
    <ligand>
        <name>substrate</name>
    </ligand>
</feature>
<dbReference type="Pfam" id="PF10590">
    <property type="entry name" value="PNP_phzG_C"/>
    <property type="match status" value="1"/>
</dbReference>
<dbReference type="InterPro" id="IPR011576">
    <property type="entry name" value="Pyridox_Oxase_N"/>
</dbReference>
<comment type="caution">
    <text evidence="8">The sequence shown here is derived from an EMBL/GenBank/DDBJ whole genome shotgun (WGS) entry which is preliminary data.</text>
</comment>
<dbReference type="NCBIfam" id="TIGR00558">
    <property type="entry name" value="pdxH"/>
    <property type="match status" value="1"/>
</dbReference>
<accession>A0ABW3HFV0</accession>
<dbReference type="SUPFAM" id="SSF50475">
    <property type="entry name" value="FMN-binding split barrel"/>
    <property type="match status" value="1"/>
</dbReference>
<feature type="binding site" evidence="5">
    <location>
        <position position="130"/>
    </location>
    <ligand>
        <name>substrate</name>
    </ligand>
</feature>
<feature type="binding site" evidence="5">
    <location>
        <position position="193"/>
    </location>
    <ligand>
        <name>FMN</name>
        <dbReference type="ChEBI" id="CHEBI:58210"/>
    </ligand>
</feature>
<sequence>MNLADIRLDYGLKGLSPEQCHVDPYGQLQQWLDEAIEAGVPDATAMHLATVDSNARPSGRIVLLKGIADGAVHFYTNYDSRKGHQLAANPYASSTFFWPELERQVRIEGRAEKLRASDSDAYFASRPYGSQIGAWVSAQSQALEAPELLLERERELKAKYPTEVPRPPHWGGYRLVADHVEFWQGRPSRLHDRVLYLPSGDGAWHRSRLQP</sequence>
<evidence type="ECO:0000259" key="6">
    <source>
        <dbReference type="Pfam" id="PF01243"/>
    </source>
</evidence>
<gene>
    <name evidence="5 8" type="primary">pdxH</name>
    <name evidence="8" type="ORF">ACFQ0F_07140</name>
</gene>
<feature type="binding site" evidence="5">
    <location>
        <position position="104"/>
    </location>
    <ligand>
        <name>FMN</name>
        <dbReference type="ChEBI" id="CHEBI:58210"/>
    </ligand>
</feature>
<dbReference type="PANTHER" id="PTHR10851">
    <property type="entry name" value="PYRIDOXINE-5-PHOSPHATE OXIDASE"/>
    <property type="match status" value="1"/>
</dbReference>
<feature type="binding site" evidence="5">
    <location>
        <begin position="189"/>
        <end position="191"/>
    </location>
    <ligand>
        <name>substrate</name>
    </ligand>
</feature>
<protein>
    <recommendedName>
        <fullName evidence="5">Pyridoxine/pyridoxamine 5'-phosphate oxidase</fullName>
        <ecNumber evidence="5">1.4.3.5</ecNumber>
    </recommendedName>
    <alternativeName>
        <fullName evidence="5">PNP/PMP oxidase</fullName>
        <shortName evidence="5">PNPOx</shortName>
    </alternativeName>
    <alternativeName>
        <fullName evidence="5">Pyridoxal 5'-phosphate synthase</fullName>
    </alternativeName>
</protein>
<organism evidence="8 9">
    <name type="scientific">Paraperlucidibaca wandonensis</name>
    <dbReference type="NCBI Taxonomy" id="1268273"/>
    <lineage>
        <taxon>Bacteria</taxon>
        <taxon>Pseudomonadati</taxon>
        <taxon>Pseudomonadota</taxon>
        <taxon>Gammaproteobacteria</taxon>
        <taxon>Moraxellales</taxon>
        <taxon>Moraxellaceae</taxon>
        <taxon>Paraperlucidibaca</taxon>
    </lineage>
</organism>
<dbReference type="EMBL" id="JBHTIT010000001">
    <property type="protein sequence ID" value="MFD0950161.1"/>
    <property type="molecule type" value="Genomic_DNA"/>
</dbReference>